<evidence type="ECO:0000256" key="2">
    <source>
        <dbReference type="ARBA" id="ARBA00022741"/>
    </source>
</evidence>
<keyword evidence="7" id="KW-1185">Reference proteome</keyword>
<reference evidence="7" key="1">
    <citation type="submission" date="2019-03" db="EMBL/GenBank/DDBJ databases">
        <title>Aquabacterium pictum sp.nov., the first bacteriochlorophyll a-containing freshwater bacterium in the genus Aquabacterium of the class Betaproteobacteria.</title>
        <authorList>
            <person name="Hirose S."/>
            <person name="Tank M."/>
            <person name="Hara E."/>
            <person name="Tamaki H."/>
            <person name="Takaichi S."/>
            <person name="Haruta S."/>
            <person name="Hanada S."/>
        </authorList>
    </citation>
    <scope>NUCLEOTIDE SEQUENCE [LARGE SCALE GENOMIC DNA]</scope>
    <source>
        <strain evidence="7">W35</strain>
    </source>
</reference>
<evidence type="ECO:0000256" key="3">
    <source>
        <dbReference type="ARBA" id="ARBA00022777"/>
    </source>
</evidence>
<dbReference type="Pfam" id="PF00069">
    <property type="entry name" value="Pkinase"/>
    <property type="match status" value="1"/>
</dbReference>
<accession>A0A480AYE1</accession>
<dbReference type="RefSeq" id="WP_137734857.1">
    <property type="nucleotide sequence ID" value="NZ_BJCL01000014.1"/>
</dbReference>
<dbReference type="PANTHER" id="PTHR43289">
    <property type="entry name" value="MITOGEN-ACTIVATED PROTEIN KINASE KINASE KINASE 20-RELATED"/>
    <property type="match status" value="1"/>
</dbReference>
<dbReference type="AlphaFoldDB" id="A0A480AYE1"/>
<gene>
    <name evidence="6" type="ORF">AQPW35_42180</name>
</gene>
<dbReference type="CDD" id="cd14014">
    <property type="entry name" value="STKc_PknB_like"/>
    <property type="match status" value="1"/>
</dbReference>
<keyword evidence="3" id="KW-0418">Kinase</keyword>
<sequence length="306" mass="32651">MSWFSLRRSAPEQPSAGVQAPLLNNRYRLGNRLGEGGASLVYEADDLRTGQQVAVKLIRLPTDLPAAERQEWLTRLHREAELARKLDHPDIVAVHEAGLQGQQAWLAMERVRGVDLTRYTQRHLLLPENLVLRIGARVAAALAHAHAQGVVHRDLKPANVLVNLAAGQVKLADFGVARQEDAAATRTGMTLGTPAYMAPEQLAGAPASAASDAYALGVMLFELLSGRRPHQAATLGALLQAMASQPPAQLARLRPDLPAPAVAAVEQLLARQPADRPADLDDWAASVAALAALMTRVLAPSASTGL</sequence>
<organism evidence="6 7">
    <name type="scientific">Pseudaquabacterium pictum</name>
    <dbReference type="NCBI Taxonomy" id="2315236"/>
    <lineage>
        <taxon>Bacteria</taxon>
        <taxon>Pseudomonadati</taxon>
        <taxon>Pseudomonadota</taxon>
        <taxon>Betaproteobacteria</taxon>
        <taxon>Burkholderiales</taxon>
        <taxon>Sphaerotilaceae</taxon>
        <taxon>Pseudaquabacterium</taxon>
    </lineage>
</organism>
<feature type="domain" description="Protein kinase" evidence="5">
    <location>
        <begin position="27"/>
        <end position="290"/>
    </location>
</feature>
<evidence type="ECO:0000256" key="4">
    <source>
        <dbReference type="ARBA" id="ARBA00022840"/>
    </source>
</evidence>
<keyword evidence="1" id="KW-0808">Transferase</keyword>
<name>A0A480AYE1_9BURK</name>
<evidence type="ECO:0000256" key="1">
    <source>
        <dbReference type="ARBA" id="ARBA00022679"/>
    </source>
</evidence>
<evidence type="ECO:0000259" key="5">
    <source>
        <dbReference type="PROSITE" id="PS50011"/>
    </source>
</evidence>
<dbReference type="PROSITE" id="PS50011">
    <property type="entry name" value="PROTEIN_KINASE_DOM"/>
    <property type="match status" value="1"/>
</dbReference>
<dbReference type="Gene3D" id="3.30.200.20">
    <property type="entry name" value="Phosphorylase Kinase, domain 1"/>
    <property type="match status" value="1"/>
</dbReference>
<dbReference type="EMBL" id="BJCL01000014">
    <property type="protein sequence ID" value="GCL65137.1"/>
    <property type="molecule type" value="Genomic_DNA"/>
</dbReference>
<evidence type="ECO:0000313" key="7">
    <source>
        <dbReference type="Proteomes" id="UP000301751"/>
    </source>
</evidence>
<dbReference type="InterPro" id="IPR011009">
    <property type="entry name" value="Kinase-like_dom_sf"/>
</dbReference>
<dbReference type="OrthoDB" id="9758570at2"/>
<dbReference type="Proteomes" id="UP000301751">
    <property type="component" value="Unassembled WGS sequence"/>
</dbReference>
<dbReference type="InterPro" id="IPR008271">
    <property type="entry name" value="Ser/Thr_kinase_AS"/>
</dbReference>
<dbReference type="PANTHER" id="PTHR43289:SF34">
    <property type="entry name" value="SERINE_THREONINE-PROTEIN KINASE YBDM-RELATED"/>
    <property type="match status" value="1"/>
</dbReference>
<protein>
    <recommendedName>
        <fullName evidence="5">Protein kinase domain-containing protein</fullName>
    </recommendedName>
</protein>
<proteinExistence type="predicted"/>
<dbReference type="GO" id="GO:0004674">
    <property type="term" value="F:protein serine/threonine kinase activity"/>
    <property type="evidence" value="ECO:0007669"/>
    <property type="project" value="TreeGrafter"/>
</dbReference>
<dbReference type="PROSITE" id="PS00108">
    <property type="entry name" value="PROTEIN_KINASE_ST"/>
    <property type="match status" value="1"/>
</dbReference>
<dbReference type="SUPFAM" id="SSF56112">
    <property type="entry name" value="Protein kinase-like (PK-like)"/>
    <property type="match status" value="1"/>
</dbReference>
<keyword evidence="2" id="KW-0547">Nucleotide-binding</keyword>
<dbReference type="Gene3D" id="1.10.510.10">
    <property type="entry name" value="Transferase(Phosphotransferase) domain 1"/>
    <property type="match status" value="1"/>
</dbReference>
<dbReference type="InterPro" id="IPR000719">
    <property type="entry name" value="Prot_kinase_dom"/>
</dbReference>
<comment type="caution">
    <text evidence="6">The sequence shown here is derived from an EMBL/GenBank/DDBJ whole genome shotgun (WGS) entry which is preliminary data.</text>
</comment>
<dbReference type="SMART" id="SM00220">
    <property type="entry name" value="S_TKc"/>
    <property type="match status" value="1"/>
</dbReference>
<dbReference type="GO" id="GO:0005524">
    <property type="term" value="F:ATP binding"/>
    <property type="evidence" value="ECO:0007669"/>
    <property type="project" value="UniProtKB-KW"/>
</dbReference>
<keyword evidence="4" id="KW-0067">ATP-binding</keyword>
<evidence type="ECO:0000313" key="6">
    <source>
        <dbReference type="EMBL" id="GCL65137.1"/>
    </source>
</evidence>